<accession>A0A2M7G2D8</accession>
<evidence type="ECO:0000313" key="2">
    <source>
        <dbReference type="EMBL" id="PIW15954.1"/>
    </source>
</evidence>
<dbReference type="SUPFAM" id="SSF160246">
    <property type="entry name" value="EspE N-terminal domain-like"/>
    <property type="match status" value="1"/>
</dbReference>
<evidence type="ECO:0000313" key="3">
    <source>
        <dbReference type="Proteomes" id="UP000231019"/>
    </source>
</evidence>
<organism evidence="2 3">
    <name type="scientific">bacterium (Candidatus Blackallbacteria) CG17_big_fil_post_rev_8_21_14_2_50_48_46</name>
    <dbReference type="NCBI Taxonomy" id="2014261"/>
    <lineage>
        <taxon>Bacteria</taxon>
        <taxon>Candidatus Blackallbacteria</taxon>
    </lineage>
</organism>
<dbReference type="SMART" id="SM00849">
    <property type="entry name" value="Lactamase_B"/>
    <property type="match status" value="1"/>
</dbReference>
<dbReference type="InterPro" id="IPR001279">
    <property type="entry name" value="Metallo-B-lactamas"/>
</dbReference>
<dbReference type="Pfam" id="PF23023">
    <property type="entry name" value="Anti-Pycsar_Apyc1"/>
    <property type="match status" value="1"/>
</dbReference>
<feature type="domain" description="Metallo-beta-lactamase" evidence="1">
    <location>
        <begin position="184"/>
        <end position="387"/>
    </location>
</feature>
<comment type="caution">
    <text evidence="2">The sequence shown here is derived from an EMBL/GenBank/DDBJ whole genome shotgun (WGS) entry which is preliminary data.</text>
</comment>
<reference evidence="2 3" key="1">
    <citation type="submission" date="2017-09" db="EMBL/GenBank/DDBJ databases">
        <title>Depth-based differentiation of microbial function through sediment-hosted aquifers and enrichment of novel symbionts in the deep terrestrial subsurface.</title>
        <authorList>
            <person name="Probst A.J."/>
            <person name="Ladd B."/>
            <person name="Jarett J.K."/>
            <person name="Geller-Mcgrath D.E."/>
            <person name="Sieber C.M."/>
            <person name="Emerson J.B."/>
            <person name="Anantharaman K."/>
            <person name="Thomas B.C."/>
            <person name="Malmstrom R."/>
            <person name="Stieglmeier M."/>
            <person name="Klingl A."/>
            <person name="Woyke T."/>
            <person name="Ryan C.M."/>
            <person name="Banfield J.F."/>
        </authorList>
    </citation>
    <scope>NUCLEOTIDE SEQUENCE [LARGE SCALE GENOMIC DNA]</scope>
    <source>
        <strain evidence="2">CG17_big_fil_post_rev_8_21_14_2_50_48_46</strain>
    </source>
</reference>
<gene>
    <name evidence="2" type="ORF">COW36_14650</name>
</gene>
<dbReference type="SUPFAM" id="SSF56281">
    <property type="entry name" value="Metallo-hydrolase/oxidoreductase"/>
    <property type="match status" value="1"/>
</dbReference>
<protein>
    <recommendedName>
        <fullName evidence="1">Metallo-beta-lactamase domain-containing protein</fullName>
    </recommendedName>
</protein>
<dbReference type="GO" id="GO:0042781">
    <property type="term" value="F:3'-tRNA processing endoribonuclease activity"/>
    <property type="evidence" value="ECO:0007669"/>
    <property type="project" value="TreeGrafter"/>
</dbReference>
<dbReference type="Gene3D" id="3.30.300.160">
    <property type="entry name" value="Type II secretion system, protein E, N-terminal domain"/>
    <property type="match status" value="1"/>
</dbReference>
<dbReference type="Gene3D" id="3.60.15.10">
    <property type="entry name" value="Ribonuclease Z/Hydroxyacylglutathione hydrolase-like"/>
    <property type="match status" value="1"/>
</dbReference>
<proteinExistence type="predicted"/>
<dbReference type="PANTHER" id="PTHR46018:SF7">
    <property type="entry name" value="RIBONUCLEASE Z"/>
    <property type="match status" value="1"/>
</dbReference>
<dbReference type="AlphaFoldDB" id="A0A2M7G2D8"/>
<dbReference type="Proteomes" id="UP000231019">
    <property type="component" value="Unassembled WGS sequence"/>
</dbReference>
<name>A0A2M7G2D8_9BACT</name>
<dbReference type="InterPro" id="IPR036866">
    <property type="entry name" value="RibonucZ/Hydroxyglut_hydro"/>
</dbReference>
<dbReference type="InterPro" id="IPR037257">
    <property type="entry name" value="T2SS_E_N_sf"/>
</dbReference>
<dbReference type="Pfam" id="PF05157">
    <property type="entry name" value="MshEN"/>
    <property type="match status" value="1"/>
</dbReference>
<evidence type="ECO:0000259" key="1">
    <source>
        <dbReference type="SMART" id="SM00849"/>
    </source>
</evidence>
<dbReference type="InterPro" id="IPR007831">
    <property type="entry name" value="T2SS_GspE_N"/>
</dbReference>
<dbReference type="EMBL" id="PFFQ01000041">
    <property type="protein sequence ID" value="PIW15954.1"/>
    <property type="molecule type" value="Genomic_DNA"/>
</dbReference>
<sequence>MMQERKRRIGEWLQVLNLAETKEIDEALKEQEMHPDYLGEILIRRGIITEAVRDGILNLQKILGSSTRLAEMEITPETLQTIQPRLAHSYGVFPVLQVADCLVVATSQPHDKNWKKSLSEKTGLKLYPISFRASDIEMALATFYTTQQARASTGLDWISDQVPDPGPRLTFVGSGDALGSGARNQTCLHIRSKEATFLIDCGPSSLTALKQMDLSLDELDGALMTHAHGDHFGGLPFVLLEQITQGRTRPFWIMAPQHLLEHLKQFKDMCYPGLFEIAQFEIRYLPIEDEPRPVPGTSIMVYPFAMDHMRSKLCQGYQVHLAEEKIIAYTGDTAWGEHVVNLARDTDLFICECSYFDPAPDVVKHLSYREIFGNKDQIKTKRLVLTHMGEEMLARASEAEFDTAFDGLVIDL</sequence>
<dbReference type="PANTHER" id="PTHR46018">
    <property type="entry name" value="ZINC PHOSPHODIESTERASE ELAC PROTEIN 1"/>
    <property type="match status" value="1"/>
</dbReference>